<dbReference type="Proteomes" id="UP001583177">
    <property type="component" value="Unassembled WGS sequence"/>
</dbReference>
<dbReference type="EMBL" id="JAWRVE010000002">
    <property type="protein sequence ID" value="KAL1883349.1"/>
    <property type="molecule type" value="Genomic_DNA"/>
</dbReference>
<evidence type="ECO:0000313" key="1">
    <source>
        <dbReference type="EMBL" id="KAL1883349.1"/>
    </source>
</evidence>
<organism evidence="1 2">
    <name type="scientific">Diaporthe australafricana</name>
    <dbReference type="NCBI Taxonomy" id="127596"/>
    <lineage>
        <taxon>Eukaryota</taxon>
        <taxon>Fungi</taxon>
        <taxon>Dikarya</taxon>
        <taxon>Ascomycota</taxon>
        <taxon>Pezizomycotina</taxon>
        <taxon>Sordariomycetes</taxon>
        <taxon>Sordariomycetidae</taxon>
        <taxon>Diaporthales</taxon>
        <taxon>Diaporthaceae</taxon>
        <taxon>Diaporthe</taxon>
    </lineage>
</organism>
<keyword evidence="2" id="KW-1185">Reference proteome</keyword>
<proteinExistence type="predicted"/>
<evidence type="ECO:0000313" key="2">
    <source>
        <dbReference type="Proteomes" id="UP001583177"/>
    </source>
</evidence>
<accession>A0ABR3Y5Q9</accession>
<name>A0ABR3Y5Q9_9PEZI</name>
<comment type="caution">
    <text evidence="1">The sequence shown here is derived from an EMBL/GenBank/DDBJ whole genome shotgun (WGS) entry which is preliminary data.</text>
</comment>
<sequence length="75" mass="8486">MTQERSQLSPSSAGSAVSNHALAPRRLQVFLQEPPRDGNILVLLPDQVSDFRANRDNKKMAMIEGFRAFDQIFNR</sequence>
<protein>
    <submittedName>
        <fullName evidence="1">Uncharacterized protein</fullName>
    </submittedName>
</protein>
<reference evidence="1 2" key="1">
    <citation type="journal article" date="2024" name="IMA Fungus">
        <title>IMA Genome - F19 : A genome assembly and annotation guide to empower mycologists, including annotated draft genome sequences of Ceratocystis pirilliformis, Diaporthe australafricana, Fusarium ophioides, Paecilomyces lecythidis, and Sporothrix stenoceras.</title>
        <authorList>
            <person name="Aylward J."/>
            <person name="Wilson A.M."/>
            <person name="Visagie C.M."/>
            <person name="Spraker J."/>
            <person name="Barnes I."/>
            <person name="Buitendag C."/>
            <person name="Ceriani C."/>
            <person name="Del Mar Angel L."/>
            <person name="du Plessis D."/>
            <person name="Fuchs T."/>
            <person name="Gasser K."/>
            <person name="Kramer D."/>
            <person name="Li W."/>
            <person name="Munsamy K."/>
            <person name="Piso A."/>
            <person name="Price J.L."/>
            <person name="Sonnekus B."/>
            <person name="Thomas C."/>
            <person name="van der Nest A."/>
            <person name="van Dijk A."/>
            <person name="van Heerden A."/>
            <person name="van Vuuren N."/>
            <person name="Yilmaz N."/>
            <person name="Duong T.A."/>
            <person name="van der Merwe N.A."/>
            <person name="Wingfield M.J."/>
            <person name="Wingfield B.D."/>
        </authorList>
    </citation>
    <scope>NUCLEOTIDE SEQUENCE [LARGE SCALE GENOMIC DNA]</scope>
    <source>
        <strain evidence="1 2">CMW 18300</strain>
    </source>
</reference>
<gene>
    <name evidence="1" type="ORF">Daus18300_000407</name>
</gene>